<comment type="caution">
    <text evidence="1">The sequence shown here is derived from an EMBL/GenBank/DDBJ whole genome shotgun (WGS) entry which is preliminary data.</text>
</comment>
<dbReference type="PANTHER" id="PTHR37953:SF1">
    <property type="entry name" value="UPF0127 PROTEIN MJ1496"/>
    <property type="match status" value="1"/>
</dbReference>
<dbReference type="EMBL" id="JADBEO010000012">
    <property type="protein sequence ID" value="MDR4306472.1"/>
    <property type="molecule type" value="Genomic_DNA"/>
</dbReference>
<dbReference type="Gene3D" id="2.60.120.1140">
    <property type="entry name" value="Protein of unknown function DUF192"/>
    <property type="match status" value="1"/>
</dbReference>
<keyword evidence="2" id="KW-1185">Reference proteome</keyword>
<evidence type="ECO:0000313" key="1">
    <source>
        <dbReference type="EMBL" id="MDR4306472.1"/>
    </source>
</evidence>
<dbReference type="PANTHER" id="PTHR37953">
    <property type="entry name" value="UPF0127 PROTEIN MJ1496"/>
    <property type="match status" value="1"/>
</dbReference>
<dbReference type="RefSeq" id="WP_309390393.1">
    <property type="nucleotide sequence ID" value="NZ_JADBEO010000012.1"/>
</dbReference>
<dbReference type="InterPro" id="IPR003795">
    <property type="entry name" value="DUF192"/>
</dbReference>
<gene>
    <name evidence="1" type="ORF">IHQ68_07570</name>
</gene>
<dbReference type="Pfam" id="PF02643">
    <property type="entry name" value="DUF192"/>
    <property type="match status" value="1"/>
</dbReference>
<evidence type="ECO:0000313" key="2">
    <source>
        <dbReference type="Proteomes" id="UP001181622"/>
    </source>
</evidence>
<protein>
    <submittedName>
        <fullName evidence="1">DUF192 domain-containing protein</fullName>
    </submittedName>
</protein>
<accession>A0ABU1DEF9</accession>
<sequence length="150" mass="16514">MRLIRLPSLIVLALVGLFAHTVAGAELSKLVFETSGGPRSFQIETADTPQQREVGLMYRRSMPDDHGMLFDFGHPQEVSMWMQNTYISLDMVFVGGDGRVTRIAERTEPLSTRIIPSQGPARYVVELVAGAAQRIGLKPGDRVVHPRVGA</sequence>
<dbReference type="InterPro" id="IPR038695">
    <property type="entry name" value="Saro_0823-like_sf"/>
</dbReference>
<reference evidence="1" key="1">
    <citation type="submission" date="2020-10" db="EMBL/GenBank/DDBJ databases">
        <authorList>
            <person name="Abbas A."/>
            <person name="Razzaq R."/>
            <person name="Waqas M."/>
            <person name="Abbas N."/>
            <person name="Nielsen T.K."/>
            <person name="Hansen L.H."/>
            <person name="Hussain S."/>
            <person name="Shahid M."/>
        </authorList>
    </citation>
    <scope>NUCLEOTIDE SEQUENCE</scope>
    <source>
        <strain evidence="1">S14</strain>
    </source>
</reference>
<dbReference type="Proteomes" id="UP001181622">
    <property type="component" value="Unassembled WGS sequence"/>
</dbReference>
<name>A0ABU1DEF9_9HYPH</name>
<organism evidence="1 2">
    <name type="scientific">Chelatococcus sambhunathii</name>
    <dbReference type="NCBI Taxonomy" id="363953"/>
    <lineage>
        <taxon>Bacteria</taxon>
        <taxon>Pseudomonadati</taxon>
        <taxon>Pseudomonadota</taxon>
        <taxon>Alphaproteobacteria</taxon>
        <taxon>Hyphomicrobiales</taxon>
        <taxon>Chelatococcaceae</taxon>
        <taxon>Chelatococcus</taxon>
    </lineage>
</organism>
<proteinExistence type="predicted"/>